<keyword evidence="2" id="KW-1185">Reference proteome</keyword>
<proteinExistence type="predicted"/>
<name>A0ABR5SHP3_9BACT</name>
<accession>A0ABR5SHP3</accession>
<dbReference type="EMBL" id="LNQR01000030">
    <property type="protein sequence ID" value="KWT91675.1"/>
    <property type="molecule type" value="Genomic_DNA"/>
</dbReference>
<comment type="caution">
    <text evidence="1">The sequence shown here is derived from an EMBL/GenBank/DDBJ whole genome shotgun (WGS) entry which is preliminary data.</text>
</comment>
<gene>
    <name evidence="1" type="ORF">ASN18_0793</name>
</gene>
<evidence type="ECO:0000313" key="1">
    <source>
        <dbReference type="EMBL" id="KWT91675.1"/>
    </source>
</evidence>
<organism evidence="1 2">
    <name type="scientific">Candidatus Magnetominusculus xianensis</name>
    <dbReference type="NCBI Taxonomy" id="1748249"/>
    <lineage>
        <taxon>Bacteria</taxon>
        <taxon>Pseudomonadati</taxon>
        <taxon>Nitrospirota</taxon>
        <taxon>Nitrospiria</taxon>
        <taxon>Nitrospirales</taxon>
        <taxon>Nitrospiraceae</taxon>
        <taxon>Candidatus Magnetominusculus</taxon>
    </lineage>
</organism>
<protein>
    <submittedName>
        <fullName evidence="1">Uncharacterized protein</fullName>
    </submittedName>
</protein>
<evidence type="ECO:0000313" key="2">
    <source>
        <dbReference type="Proteomes" id="UP000060487"/>
    </source>
</evidence>
<dbReference type="Proteomes" id="UP000060487">
    <property type="component" value="Unassembled WGS sequence"/>
</dbReference>
<reference evidence="1 2" key="1">
    <citation type="submission" date="2015-11" db="EMBL/GenBank/DDBJ databases">
        <authorList>
            <person name="Lin W."/>
        </authorList>
    </citation>
    <scope>NUCLEOTIDE SEQUENCE [LARGE SCALE GENOMIC DNA]</scope>
    <source>
        <strain evidence="1 2">HCH-1</strain>
    </source>
</reference>
<sequence>MVDFYSQVMLENISLDDKGMEKYTDRRVLGYR</sequence>